<dbReference type="EMBL" id="QJKJ01011365">
    <property type="protein sequence ID" value="RDX71355.1"/>
    <property type="molecule type" value="Genomic_DNA"/>
</dbReference>
<name>A0A371EZ72_MUCPR</name>
<sequence length="165" mass="19752">MRKSIAKKEKEGGMMSHLEEDTWKASRKLLQMLSTIVDQVLACFNYDDYEKVKMVTYEFTRYVLVWWNQFCKADLICELRTKFVPKSYARDLYNKLQRMYQGSKSVEEYHKDMEVALIRENMLESNEKTKAHFLPKLNKDIQDIMELYHYASMDDLVHQVIQVEA</sequence>
<organism evidence="2 3">
    <name type="scientific">Mucuna pruriens</name>
    <name type="common">Velvet bean</name>
    <name type="synonym">Dolichos pruriens</name>
    <dbReference type="NCBI Taxonomy" id="157652"/>
    <lineage>
        <taxon>Eukaryota</taxon>
        <taxon>Viridiplantae</taxon>
        <taxon>Streptophyta</taxon>
        <taxon>Embryophyta</taxon>
        <taxon>Tracheophyta</taxon>
        <taxon>Spermatophyta</taxon>
        <taxon>Magnoliopsida</taxon>
        <taxon>eudicotyledons</taxon>
        <taxon>Gunneridae</taxon>
        <taxon>Pentapetalae</taxon>
        <taxon>rosids</taxon>
        <taxon>fabids</taxon>
        <taxon>Fabales</taxon>
        <taxon>Fabaceae</taxon>
        <taxon>Papilionoideae</taxon>
        <taxon>50 kb inversion clade</taxon>
        <taxon>NPAAA clade</taxon>
        <taxon>indigoferoid/millettioid clade</taxon>
        <taxon>Phaseoleae</taxon>
        <taxon>Mucuna</taxon>
    </lineage>
</organism>
<evidence type="ECO:0000313" key="2">
    <source>
        <dbReference type="EMBL" id="RDX71355.1"/>
    </source>
</evidence>
<dbReference type="PANTHER" id="PTHR35046">
    <property type="entry name" value="ZINC KNUCKLE (CCHC-TYPE) FAMILY PROTEIN"/>
    <property type="match status" value="1"/>
</dbReference>
<dbReference type="AlphaFoldDB" id="A0A371EZ72"/>
<feature type="non-terminal residue" evidence="2">
    <location>
        <position position="1"/>
    </location>
</feature>
<reference evidence="2" key="1">
    <citation type="submission" date="2018-05" db="EMBL/GenBank/DDBJ databases">
        <title>Draft genome of Mucuna pruriens seed.</title>
        <authorList>
            <person name="Nnadi N.E."/>
            <person name="Vos R."/>
            <person name="Hasami M.H."/>
            <person name="Devisetty U.K."/>
            <person name="Aguiy J.C."/>
        </authorList>
    </citation>
    <scope>NUCLEOTIDE SEQUENCE [LARGE SCALE GENOMIC DNA]</scope>
    <source>
        <strain evidence="2">JCA_2017</strain>
    </source>
</reference>
<keyword evidence="3" id="KW-1185">Reference proteome</keyword>
<dbReference type="Proteomes" id="UP000257109">
    <property type="component" value="Unassembled WGS sequence"/>
</dbReference>
<accession>A0A371EZ72</accession>
<evidence type="ECO:0000259" key="1">
    <source>
        <dbReference type="Pfam" id="PF03732"/>
    </source>
</evidence>
<gene>
    <name evidence="2" type="ORF">CR513_49312</name>
</gene>
<evidence type="ECO:0000313" key="3">
    <source>
        <dbReference type="Proteomes" id="UP000257109"/>
    </source>
</evidence>
<dbReference type="OrthoDB" id="1731207at2759"/>
<proteinExistence type="predicted"/>
<protein>
    <recommendedName>
        <fullName evidence="1">Retrotransposon gag domain-containing protein</fullName>
    </recommendedName>
</protein>
<dbReference type="Pfam" id="PF03732">
    <property type="entry name" value="Retrotrans_gag"/>
    <property type="match status" value="1"/>
</dbReference>
<dbReference type="PANTHER" id="PTHR35046:SF9">
    <property type="entry name" value="RNA-DIRECTED DNA POLYMERASE"/>
    <property type="match status" value="1"/>
</dbReference>
<comment type="caution">
    <text evidence="2">The sequence shown here is derived from an EMBL/GenBank/DDBJ whole genome shotgun (WGS) entry which is preliminary data.</text>
</comment>
<feature type="domain" description="Retrotransposon gag" evidence="1">
    <location>
        <begin position="75"/>
        <end position="121"/>
    </location>
</feature>
<dbReference type="InterPro" id="IPR005162">
    <property type="entry name" value="Retrotrans_gag_dom"/>
</dbReference>